<dbReference type="SMART" id="SM00194">
    <property type="entry name" value="PTPc"/>
    <property type="match status" value="1"/>
</dbReference>
<dbReference type="GO" id="GO:0035773">
    <property type="term" value="P:insulin secretion involved in cellular response to glucose stimulus"/>
    <property type="evidence" value="ECO:0007669"/>
    <property type="project" value="TreeGrafter"/>
</dbReference>
<accession>A0A061I2I8</accession>
<dbReference type="GO" id="GO:0004725">
    <property type="term" value="F:protein tyrosine phosphatase activity"/>
    <property type="evidence" value="ECO:0007669"/>
    <property type="project" value="UniProtKB-EC"/>
</dbReference>
<feature type="domain" description="Tyrosine-protein phosphatase" evidence="10">
    <location>
        <begin position="163"/>
        <end position="459"/>
    </location>
</feature>
<dbReference type="PANTHER" id="PTHR46106">
    <property type="entry name" value="IA-2 PROTEIN TYROSINE PHOSPHATASE, ISOFORM C"/>
    <property type="match status" value="1"/>
</dbReference>
<dbReference type="GO" id="GO:0030141">
    <property type="term" value="C:secretory granule"/>
    <property type="evidence" value="ECO:0007669"/>
    <property type="project" value="InterPro"/>
</dbReference>
<feature type="compositionally biased region" description="Low complexity" evidence="8">
    <location>
        <begin position="123"/>
        <end position="137"/>
    </location>
</feature>
<proteinExistence type="predicted"/>
<evidence type="ECO:0000256" key="7">
    <source>
        <dbReference type="ARBA" id="ARBA00023329"/>
    </source>
</evidence>
<protein>
    <submittedName>
        <fullName evidence="12">Receptor-type tyrosine-protein phosphatase N2-like protein</fullName>
        <ecNumber evidence="12">3.1.3.48</ecNumber>
    </submittedName>
</protein>
<keyword evidence="12" id="KW-0378">Hydrolase</keyword>
<dbReference type="Gene3D" id="3.90.190.10">
    <property type="entry name" value="Protein tyrosine phosphatase superfamily"/>
    <property type="match status" value="1"/>
</dbReference>
<evidence type="ECO:0000256" key="4">
    <source>
        <dbReference type="ARBA" id="ARBA00022989"/>
    </source>
</evidence>
<feature type="transmembrane region" description="Helical" evidence="9">
    <location>
        <begin position="33"/>
        <end position="57"/>
    </location>
</feature>
<keyword evidence="6" id="KW-0325">Glycoprotein</keyword>
<dbReference type="SMART" id="SM00404">
    <property type="entry name" value="PTPc_motif"/>
    <property type="match status" value="1"/>
</dbReference>
<keyword evidence="7" id="KW-0968">Cytoplasmic vesicle</keyword>
<evidence type="ECO:0000256" key="6">
    <source>
        <dbReference type="ARBA" id="ARBA00023180"/>
    </source>
</evidence>
<sequence length="468" mass="52877">MSSFNSRALLLTVRKEKLKLLPHQEEQEDSTKFIVLTFLSIACIVAVLLASSLAYCLRHNSHYKLKEKLSGLGGDPGADATEAYQELCRQRMSVRPQDRPEGPHTSRINSVSSQFSDGPMPSPSARSSTSSWSEEPVQSNMDISTGHMILAYMEDHLKNKNRLEKEWEALCAYQAEPNTSLVAQREENASKNRSLAVLTYDHSRILLKSQNSHSNSDYINASPIMDHDPRNPAYIATQGPLPATVADFWQMVWESGCAVIVMLTPLSENGVRQCHHYWPDEGSNLYHVYEVNLVSEHIWCQDFLVRSFYLKNLQTNETRTVTQFHFLSWYDQGVPSSTRSLLDFRRKVNKCYRGRSCPIIVHCRQACDVPHWRLKLIGPLCGPCCVPAHCAAGVSFHLDLVVMSWDPPKCSMPLNLSTKNRGAKEIDIAATLEHLRDQRPGMVQTKEQFEFALTAVAEECTGWFCVSV</sequence>
<keyword evidence="3" id="KW-0732">Signal</keyword>
<reference evidence="13" key="1">
    <citation type="journal article" date="2013" name="Nat. Biotechnol.">
        <title>Chinese hamster genome sequenced from sorted chromosomes.</title>
        <authorList>
            <person name="Brinkrolf K."/>
            <person name="Rupp O."/>
            <person name="Laux H."/>
            <person name="Kollin F."/>
            <person name="Ernst W."/>
            <person name="Linke B."/>
            <person name="Kofler R."/>
            <person name="Romand S."/>
            <person name="Hesse F."/>
            <person name="Budach W.E."/>
            <person name="Galosy S."/>
            <person name="Muller D."/>
            <person name="Noll T."/>
            <person name="Wienberg J."/>
            <person name="Jostock T."/>
            <person name="Leonard M."/>
            <person name="Grillari J."/>
            <person name="Tauch A."/>
            <person name="Goesmann A."/>
            <person name="Helk B."/>
            <person name="Mott J.E."/>
            <person name="Puhler A."/>
            <person name="Borth N."/>
        </authorList>
    </citation>
    <scope>NUCLEOTIDE SEQUENCE [LARGE SCALE GENOMIC DNA]</scope>
    <source>
        <strain evidence="13">17A/GY</strain>
    </source>
</reference>
<keyword evidence="2 9" id="KW-0812">Transmembrane</keyword>
<evidence type="ECO:0000256" key="3">
    <source>
        <dbReference type="ARBA" id="ARBA00022729"/>
    </source>
</evidence>
<dbReference type="SUPFAM" id="SSF52799">
    <property type="entry name" value="(Phosphotyrosine protein) phosphatases II"/>
    <property type="match status" value="1"/>
</dbReference>
<dbReference type="PROSITE" id="PS50056">
    <property type="entry name" value="TYR_PHOSPHATASE_2"/>
    <property type="match status" value="1"/>
</dbReference>
<dbReference type="Pfam" id="PF00102">
    <property type="entry name" value="Y_phosphatase"/>
    <property type="match status" value="2"/>
</dbReference>
<evidence type="ECO:0000256" key="1">
    <source>
        <dbReference type="ARBA" id="ARBA00004358"/>
    </source>
</evidence>
<dbReference type="GO" id="GO:0030659">
    <property type="term" value="C:cytoplasmic vesicle membrane"/>
    <property type="evidence" value="ECO:0007669"/>
    <property type="project" value="UniProtKB-SubCell"/>
</dbReference>
<dbReference type="EMBL" id="KE680350">
    <property type="protein sequence ID" value="ERE72599.1"/>
    <property type="molecule type" value="Genomic_DNA"/>
</dbReference>
<gene>
    <name evidence="12" type="ORF">H671_5g14894</name>
</gene>
<feature type="domain" description="Tyrosine specific protein phosphatases" evidence="11">
    <location>
        <begin position="382"/>
        <end position="450"/>
    </location>
</feature>
<evidence type="ECO:0000313" key="12">
    <source>
        <dbReference type="EMBL" id="ERE72599.1"/>
    </source>
</evidence>
<dbReference type="PROSITE" id="PS50055">
    <property type="entry name" value="TYR_PHOSPHATASE_PTP"/>
    <property type="match status" value="1"/>
</dbReference>
<feature type="region of interest" description="Disordered" evidence="8">
    <location>
        <begin position="93"/>
        <end position="137"/>
    </location>
</feature>
<comment type="subcellular location">
    <subcellularLocation>
        <location evidence="1">Cytoplasmic vesicle membrane</location>
        <topology evidence="1">Single-pass type I membrane protein</topology>
    </subcellularLocation>
</comment>
<keyword evidence="12" id="KW-0675">Receptor</keyword>
<evidence type="ECO:0000259" key="10">
    <source>
        <dbReference type="PROSITE" id="PS50055"/>
    </source>
</evidence>
<keyword evidence="4 9" id="KW-1133">Transmembrane helix</keyword>
<dbReference type="EC" id="3.1.3.48" evidence="12"/>
<dbReference type="AlphaFoldDB" id="A0A061I2I8"/>
<name>A0A061I2I8_CRIGR</name>
<dbReference type="InterPro" id="IPR000242">
    <property type="entry name" value="PTP_cat"/>
</dbReference>
<evidence type="ECO:0000256" key="5">
    <source>
        <dbReference type="ARBA" id="ARBA00023136"/>
    </source>
</evidence>
<evidence type="ECO:0000256" key="8">
    <source>
        <dbReference type="SAM" id="MobiDB-lite"/>
    </source>
</evidence>
<evidence type="ECO:0000313" key="13">
    <source>
        <dbReference type="Proteomes" id="UP000030759"/>
    </source>
</evidence>
<dbReference type="Proteomes" id="UP000030759">
    <property type="component" value="Unassembled WGS sequence"/>
</dbReference>
<dbReference type="InterPro" id="IPR029021">
    <property type="entry name" value="Prot-tyrosine_phosphatase-like"/>
</dbReference>
<evidence type="ECO:0000256" key="2">
    <source>
        <dbReference type="ARBA" id="ARBA00022692"/>
    </source>
</evidence>
<dbReference type="GO" id="GO:0045202">
    <property type="term" value="C:synapse"/>
    <property type="evidence" value="ECO:0007669"/>
    <property type="project" value="TreeGrafter"/>
</dbReference>
<evidence type="ECO:0000256" key="9">
    <source>
        <dbReference type="SAM" id="Phobius"/>
    </source>
</evidence>
<dbReference type="GO" id="GO:0051046">
    <property type="term" value="P:regulation of secretion"/>
    <property type="evidence" value="ECO:0007669"/>
    <property type="project" value="TreeGrafter"/>
</dbReference>
<keyword evidence="5 9" id="KW-0472">Membrane</keyword>
<dbReference type="PANTHER" id="PTHR46106:SF5">
    <property type="entry name" value="RECEPTOR-TYPE TYROSINE-PROTEIN PHOSPHATASE N2"/>
    <property type="match status" value="1"/>
</dbReference>
<dbReference type="InterPro" id="IPR003595">
    <property type="entry name" value="Tyr_Pase_cat"/>
</dbReference>
<evidence type="ECO:0000259" key="11">
    <source>
        <dbReference type="PROSITE" id="PS50056"/>
    </source>
</evidence>
<dbReference type="PRINTS" id="PR00700">
    <property type="entry name" value="PRTYPHPHTASE"/>
</dbReference>
<organism evidence="12 13">
    <name type="scientific">Cricetulus griseus</name>
    <name type="common">Chinese hamster</name>
    <name type="synonym">Cricetulus barabensis griseus</name>
    <dbReference type="NCBI Taxonomy" id="10029"/>
    <lineage>
        <taxon>Eukaryota</taxon>
        <taxon>Metazoa</taxon>
        <taxon>Chordata</taxon>
        <taxon>Craniata</taxon>
        <taxon>Vertebrata</taxon>
        <taxon>Euteleostomi</taxon>
        <taxon>Mammalia</taxon>
        <taxon>Eutheria</taxon>
        <taxon>Euarchontoglires</taxon>
        <taxon>Glires</taxon>
        <taxon>Rodentia</taxon>
        <taxon>Myomorpha</taxon>
        <taxon>Muroidea</taxon>
        <taxon>Cricetidae</taxon>
        <taxon>Cricetinae</taxon>
        <taxon>Cricetulus</taxon>
    </lineage>
</organism>
<dbReference type="FunFam" id="3.90.190.10:FF:000017">
    <property type="entry name" value="receptor-type tyrosine-protein phosphatase-like N isoform X2"/>
    <property type="match status" value="1"/>
</dbReference>
<feature type="compositionally biased region" description="Polar residues" evidence="8">
    <location>
        <begin position="106"/>
        <end position="116"/>
    </location>
</feature>
<dbReference type="InterPro" id="IPR033522">
    <property type="entry name" value="IA-2/IA-2_beta"/>
</dbReference>
<dbReference type="InterPro" id="IPR000387">
    <property type="entry name" value="Tyr_Pase_dom"/>
</dbReference>